<name>A0ACC0HJY9_9ERIC</name>
<keyword evidence="2" id="KW-1185">Reference proteome</keyword>
<evidence type="ECO:0000313" key="1">
    <source>
        <dbReference type="EMBL" id="KAI8012780.1"/>
    </source>
</evidence>
<dbReference type="Proteomes" id="UP001060215">
    <property type="component" value="Chromosome 5"/>
</dbReference>
<accession>A0ACC0HJY9</accession>
<evidence type="ECO:0000313" key="2">
    <source>
        <dbReference type="Proteomes" id="UP001060215"/>
    </source>
</evidence>
<dbReference type="EMBL" id="CM045762">
    <property type="protein sequence ID" value="KAI8012780.1"/>
    <property type="molecule type" value="Genomic_DNA"/>
</dbReference>
<protein>
    <submittedName>
        <fullName evidence="1">Cyclin-D6-1</fullName>
    </submittedName>
</protein>
<proteinExistence type="predicted"/>
<sequence length="294" mass="35050">MNSKQIKKEESEMEFNFENPFQEQELKPIEWLFETETQFMAAQGFFQNHEARRLRKIAVKKIRQLSQNGGFRHDPFVSFLAVNYYDRCISSYPLPVDEYSYGLFIISCVVIAWKMRKSGFYLPVFLETNRLYNVDYRQIERMEHRILYALKWRMRSVTALCFLDFFISFYNFTDIQEIATFKRQSLECKLLHMHYDARFTEFKPSTIAATALIAERPNIAPPPAFFCEPLLRCQYLNMDELENCHNLLMAQVRSNDLRTYLVPPSPSMDAIAEVEDDDQKRQRSRKRMRERGLV</sequence>
<reference evidence="1 2" key="1">
    <citation type="journal article" date="2022" name="Plant J.">
        <title>Chromosome-level genome of Camellia lanceoleosa provides a valuable resource for understanding genome evolution and self-incompatibility.</title>
        <authorList>
            <person name="Gong W."/>
            <person name="Xiao S."/>
            <person name="Wang L."/>
            <person name="Liao Z."/>
            <person name="Chang Y."/>
            <person name="Mo W."/>
            <person name="Hu G."/>
            <person name="Li W."/>
            <person name="Zhao G."/>
            <person name="Zhu H."/>
            <person name="Hu X."/>
            <person name="Ji K."/>
            <person name="Xiang X."/>
            <person name="Song Q."/>
            <person name="Yuan D."/>
            <person name="Jin S."/>
            <person name="Zhang L."/>
        </authorList>
    </citation>
    <scope>NUCLEOTIDE SEQUENCE [LARGE SCALE GENOMIC DNA]</scope>
    <source>
        <strain evidence="1">SQ_2022a</strain>
    </source>
</reference>
<organism evidence="1 2">
    <name type="scientific">Camellia lanceoleosa</name>
    <dbReference type="NCBI Taxonomy" id="1840588"/>
    <lineage>
        <taxon>Eukaryota</taxon>
        <taxon>Viridiplantae</taxon>
        <taxon>Streptophyta</taxon>
        <taxon>Embryophyta</taxon>
        <taxon>Tracheophyta</taxon>
        <taxon>Spermatophyta</taxon>
        <taxon>Magnoliopsida</taxon>
        <taxon>eudicotyledons</taxon>
        <taxon>Gunneridae</taxon>
        <taxon>Pentapetalae</taxon>
        <taxon>asterids</taxon>
        <taxon>Ericales</taxon>
        <taxon>Theaceae</taxon>
        <taxon>Camellia</taxon>
    </lineage>
</organism>
<comment type="caution">
    <text evidence="1">The sequence shown here is derived from an EMBL/GenBank/DDBJ whole genome shotgun (WGS) entry which is preliminary data.</text>
</comment>
<gene>
    <name evidence="1" type="ORF">LOK49_LG06G00645</name>
</gene>